<evidence type="ECO:0000313" key="1">
    <source>
        <dbReference type="EMBL" id="TFD75748.1"/>
    </source>
</evidence>
<keyword evidence="2" id="KW-1185">Reference proteome</keyword>
<comment type="caution">
    <text evidence="1">The sequence shown here is derived from an EMBL/GenBank/DDBJ whole genome shotgun (WGS) entry which is preliminary data.</text>
</comment>
<dbReference type="InterPro" id="IPR036390">
    <property type="entry name" value="WH_DNA-bd_sf"/>
</dbReference>
<proteinExistence type="predicted"/>
<dbReference type="SUPFAM" id="SSF46785">
    <property type="entry name" value="Winged helix' DNA-binding domain"/>
    <property type="match status" value="1"/>
</dbReference>
<evidence type="ECO:0000313" key="2">
    <source>
        <dbReference type="Proteomes" id="UP000298218"/>
    </source>
</evidence>
<dbReference type="Proteomes" id="UP000298218">
    <property type="component" value="Unassembled WGS sequence"/>
</dbReference>
<dbReference type="GO" id="GO:0003700">
    <property type="term" value="F:DNA-binding transcription factor activity"/>
    <property type="evidence" value="ECO:0007669"/>
    <property type="project" value="InterPro"/>
</dbReference>
<dbReference type="PANTHER" id="PTHR43537:SF45">
    <property type="entry name" value="GNTR FAMILY REGULATORY PROTEIN"/>
    <property type="match status" value="1"/>
</dbReference>
<dbReference type="CDD" id="cd07377">
    <property type="entry name" value="WHTH_GntR"/>
    <property type="match status" value="1"/>
</dbReference>
<name>A0A4Y8KNQ0_9MICO</name>
<accession>A0A4Y8KNQ0</accession>
<dbReference type="Pfam" id="PF07729">
    <property type="entry name" value="FCD"/>
    <property type="match status" value="1"/>
</dbReference>
<dbReference type="SMART" id="SM00345">
    <property type="entry name" value="HTH_GNTR"/>
    <property type="match status" value="1"/>
</dbReference>
<dbReference type="OrthoDB" id="3864082at2"/>
<dbReference type="Pfam" id="PF00392">
    <property type="entry name" value="GntR"/>
    <property type="match status" value="1"/>
</dbReference>
<dbReference type="InterPro" id="IPR011711">
    <property type="entry name" value="GntR_C"/>
</dbReference>
<dbReference type="AlphaFoldDB" id="A0A4Y8KNQ0"/>
<reference evidence="1 2" key="1">
    <citation type="submission" date="2019-03" db="EMBL/GenBank/DDBJ databases">
        <title>Genomics of glacier-inhabiting Cryobacterium strains.</title>
        <authorList>
            <person name="Liu Q."/>
            <person name="Xin Y.-H."/>
        </authorList>
    </citation>
    <scope>NUCLEOTIDE SEQUENCE [LARGE SCALE GENOMIC DNA]</scope>
    <source>
        <strain evidence="1 2">CGMCC 1.4292</strain>
    </source>
</reference>
<protein>
    <submittedName>
        <fullName evidence="1">GntR family transcriptional regulator</fullName>
    </submittedName>
</protein>
<dbReference type="SUPFAM" id="SSF48008">
    <property type="entry name" value="GntR ligand-binding domain-like"/>
    <property type="match status" value="1"/>
</dbReference>
<dbReference type="PROSITE" id="PS50949">
    <property type="entry name" value="HTH_GNTR"/>
    <property type="match status" value="1"/>
</dbReference>
<dbReference type="EMBL" id="SOHQ01000042">
    <property type="protein sequence ID" value="TFD75748.1"/>
    <property type="molecule type" value="Genomic_DNA"/>
</dbReference>
<gene>
    <name evidence="1" type="ORF">E3T53_14810</name>
</gene>
<dbReference type="InterPro" id="IPR036388">
    <property type="entry name" value="WH-like_DNA-bd_sf"/>
</dbReference>
<dbReference type="InterPro" id="IPR008920">
    <property type="entry name" value="TF_FadR/GntR_C"/>
</dbReference>
<dbReference type="InterPro" id="IPR000524">
    <property type="entry name" value="Tscrpt_reg_HTH_GntR"/>
</dbReference>
<dbReference type="Gene3D" id="1.20.120.530">
    <property type="entry name" value="GntR ligand-binding domain-like"/>
    <property type="match status" value="1"/>
</dbReference>
<dbReference type="SMART" id="SM00895">
    <property type="entry name" value="FCD"/>
    <property type="match status" value="1"/>
</dbReference>
<sequence>MVTMTFSLDAQPGLQVLAQPASLRARVTDALRESLIAGKMQPGRIYSAPNLADMLGVSATPVREAMIDLAREGLVEAVRNKGFLVNQLLDRDLDDLTELRALIEVPTIGKVAALITPEQVAALRPLARQLNSTAISGDIREFIRADSAFHLQILAVAGNHQLVEEVRRLRNLSRLYGLGPLAESGELIATAQEHTELLDLLEVRDAVGAKILMERHFGHIRGVWAGLEEI</sequence>
<dbReference type="PANTHER" id="PTHR43537">
    <property type="entry name" value="TRANSCRIPTIONAL REGULATOR, GNTR FAMILY"/>
    <property type="match status" value="1"/>
</dbReference>
<organism evidence="1 2">
    <name type="scientific">Cryobacterium psychrophilum</name>
    <dbReference type="NCBI Taxonomy" id="41988"/>
    <lineage>
        <taxon>Bacteria</taxon>
        <taxon>Bacillati</taxon>
        <taxon>Actinomycetota</taxon>
        <taxon>Actinomycetes</taxon>
        <taxon>Micrococcales</taxon>
        <taxon>Microbacteriaceae</taxon>
        <taxon>Cryobacterium</taxon>
    </lineage>
</organism>
<dbReference type="Gene3D" id="1.10.10.10">
    <property type="entry name" value="Winged helix-like DNA-binding domain superfamily/Winged helix DNA-binding domain"/>
    <property type="match status" value="1"/>
</dbReference>